<dbReference type="EMBL" id="CP071090">
    <property type="protein sequence ID" value="QSQ26110.1"/>
    <property type="molecule type" value="Genomic_DNA"/>
</dbReference>
<gene>
    <name evidence="1" type="ORF">JY651_14780</name>
</gene>
<evidence type="ECO:0008006" key="3">
    <source>
        <dbReference type="Google" id="ProtNLM"/>
    </source>
</evidence>
<organism evidence="1 2">
    <name type="scientific">Pyxidicoccus parkwayensis</name>
    <dbReference type="NCBI Taxonomy" id="2813578"/>
    <lineage>
        <taxon>Bacteria</taxon>
        <taxon>Pseudomonadati</taxon>
        <taxon>Myxococcota</taxon>
        <taxon>Myxococcia</taxon>
        <taxon>Myxococcales</taxon>
        <taxon>Cystobacterineae</taxon>
        <taxon>Myxococcaceae</taxon>
        <taxon>Pyxidicoccus</taxon>
    </lineage>
</organism>
<accession>A0ABX7P6J6</accession>
<evidence type="ECO:0000313" key="1">
    <source>
        <dbReference type="EMBL" id="QSQ26110.1"/>
    </source>
</evidence>
<sequence>MAVGAVGTALRVSGLDGASACFQLHEVTDPDGSAWVTPPVSAEDYGPYCSSCPERVSVGVGSGLYVLPSGDPGPAVASRLRVRVAARECSTFLPTRTGEAPARLRVESLNLDDVAETREGVVLLEVAITAGSVFHDDDAPLPAVLVQAITEVNALLRPGRLSVKAVRVRRVDGADPIEFQRGDFTALNRLHATVHDCDQGGAAPDDGWVPVVLAGCLRLTDPVLKTSTEPEGFVPHIPDGLAAQGRAHGVFIRGRDCREGSQPAAWPAGYLGRLIAHELGHYLGLYHSVEEDGTPDLLDDTGADNLMFWRPASVASPAFSASQFRVMRRHPAVRWE</sequence>
<dbReference type="Gene3D" id="3.40.390.10">
    <property type="entry name" value="Collagenase (Catalytic Domain)"/>
    <property type="match status" value="1"/>
</dbReference>
<protein>
    <recommendedName>
        <fullName evidence="3">Peptidase M43 pregnancy-associated plasma-A domain-containing protein</fullName>
    </recommendedName>
</protein>
<name>A0ABX7P6J6_9BACT</name>
<dbReference type="InterPro" id="IPR024079">
    <property type="entry name" value="MetalloPept_cat_dom_sf"/>
</dbReference>
<reference evidence="1 2" key="1">
    <citation type="submission" date="2021-02" db="EMBL/GenBank/DDBJ databases">
        <title>De Novo genome assembly of isolated myxobacteria.</title>
        <authorList>
            <person name="Stevens D.C."/>
        </authorList>
    </citation>
    <scope>NUCLEOTIDE SEQUENCE [LARGE SCALE GENOMIC DNA]</scope>
    <source>
        <strain evidence="2">SCPEA02</strain>
    </source>
</reference>
<evidence type="ECO:0000313" key="2">
    <source>
        <dbReference type="Proteomes" id="UP000662747"/>
    </source>
</evidence>
<keyword evidence="2" id="KW-1185">Reference proteome</keyword>
<proteinExistence type="predicted"/>
<dbReference type="RefSeq" id="WP_206727660.1">
    <property type="nucleotide sequence ID" value="NZ_CP071090.1"/>
</dbReference>
<dbReference type="SUPFAM" id="SSF55486">
    <property type="entry name" value="Metalloproteases ('zincins'), catalytic domain"/>
    <property type="match status" value="1"/>
</dbReference>
<dbReference type="Proteomes" id="UP000662747">
    <property type="component" value="Chromosome"/>
</dbReference>